<dbReference type="Gene3D" id="2.20.230.10">
    <property type="entry name" value="Resuscitation-promoting factor rpfb"/>
    <property type="match status" value="1"/>
</dbReference>
<reference evidence="4" key="1">
    <citation type="submission" date="2023-05" db="EMBL/GenBank/DDBJ databases">
        <title>Cataloging the Phylogenetic Diversity of Human Bladder Bacteria.</title>
        <authorList>
            <person name="Du J."/>
        </authorList>
    </citation>
    <scope>NUCLEOTIDE SEQUENCE</scope>
    <source>
        <strain evidence="4">UMB0765</strain>
    </source>
</reference>
<name>A0AAW6YIK3_9STRE</name>
<feature type="non-terminal residue" evidence="4">
    <location>
        <position position="81"/>
    </location>
</feature>
<dbReference type="EMBL" id="JASOPU010000443">
    <property type="protein sequence ID" value="MDK7294350.1"/>
    <property type="molecule type" value="Genomic_DNA"/>
</dbReference>
<accession>A0AAW6YIK3</accession>
<dbReference type="Pfam" id="PF07501">
    <property type="entry name" value="G5"/>
    <property type="match status" value="1"/>
</dbReference>
<comment type="caution">
    <text evidence="4">The sequence shown here is derived from an EMBL/GenBank/DDBJ whole genome shotgun (WGS) entry which is preliminary data.</text>
</comment>
<evidence type="ECO:0000256" key="1">
    <source>
        <dbReference type="ARBA" id="ARBA00022729"/>
    </source>
</evidence>
<evidence type="ECO:0000259" key="3">
    <source>
        <dbReference type="PROSITE" id="PS51109"/>
    </source>
</evidence>
<evidence type="ECO:0000313" key="5">
    <source>
        <dbReference type="Proteomes" id="UP001237917"/>
    </source>
</evidence>
<keyword evidence="1" id="KW-0732">Signal</keyword>
<dbReference type="RefSeq" id="WP_285362690.1">
    <property type="nucleotide sequence ID" value="NZ_JASOPU010000443.1"/>
</dbReference>
<dbReference type="Proteomes" id="UP001237917">
    <property type="component" value="Unassembled WGS sequence"/>
</dbReference>
<protein>
    <submittedName>
        <fullName evidence="4">G5 domain-containing protein</fullName>
    </submittedName>
</protein>
<dbReference type="PROSITE" id="PS51109">
    <property type="entry name" value="G5"/>
    <property type="match status" value="1"/>
</dbReference>
<evidence type="ECO:0000256" key="2">
    <source>
        <dbReference type="SAM" id="MobiDB-lite"/>
    </source>
</evidence>
<sequence length="81" mass="8985">PAPEDQKTEPIPYEVERIEDSTLEKGKTIVKQEGEDGLRDSKGVVIRQPKNKIILVGTKEAEKPNPTNPEPTKPNPDPTLD</sequence>
<dbReference type="InterPro" id="IPR011098">
    <property type="entry name" value="G5_dom"/>
</dbReference>
<feature type="compositionally biased region" description="Pro residues" evidence="2">
    <location>
        <begin position="66"/>
        <end position="81"/>
    </location>
</feature>
<feature type="domain" description="G5" evidence="3">
    <location>
        <begin position="1"/>
        <end position="78"/>
    </location>
</feature>
<dbReference type="AlphaFoldDB" id="A0AAW6YIK3"/>
<evidence type="ECO:0000313" key="4">
    <source>
        <dbReference type="EMBL" id="MDK7294350.1"/>
    </source>
</evidence>
<dbReference type="SMART" id="SM01208">
    <property type="entry name" value="G5"/>
    <property type="match status" value="1"/>
</dbReference>
<organism evidence="4 5">
    <name type="scientific">Streptococcus pasteurianus</name>
    <dbReference type="NCBI Taxonomy" id="197614"/>
    <lineage>
        <taxon>Bacteria</taxon>
        <taxon>Bacillati</taxon>
        <taxon>Bacillota</taxon>
        <taxon>Bacilli</taxon>
        <taxon>Lactobacillales</taxon>
        <taxon>Streptococcaceae</taxon>
        <taxon>Streptococcus</taxon>
    </lineage>
</organism>
<proteinExistence type="predicted"/>
<feature type="non-terminal residue" evidence="4">
    <location>
        <position position="1"/>
    </location>
</feature>
<gene>
    <name evidence="4" type="ORF">QP487_13110</name>
</gene>
<feature type="region of interest" description="Disordered" evidence="2">
    <location>
        <begin position="56"/>
        <end position="81"/>
    </location>
</feature>